<protein>
    <submittedName>
        <fullName evidence="1">Response regulator</fullName>
    </submittedName>
</protein>
<dbReference type="Proteomes" id="UP000228859">
    <property type="component" value="Unassembled WGS sequence"/>
</dbReference>
<reference evidence="1 2" key="1">
    <citation type="journal article" date="2017" name="Front. Microbiol.">
        <title>Comparative Genomic Analysis of the Class Epsilonproteobacteria and Proposed Reclassification to Epsilonbacteraeota (phyl. nov.).</title>
        <authorList>
            <person name="Waite D.W."/>
            <person name="Vanwonterghem I."/>
            <person name="Rinke C."/>
            <person name="Parks D.H."/>
            <person name="Zhang Y."/>
            <person name="Takai K."/>
            <person name="Sievert S.M."/>
            <person name="Simon J."/>
            <person name="Campbell B.J."/>
            <person name="Hanson T.E."/>
            <person name="Woyke T."/>
            <person name="Klotz M.G."/>
            <person name="Hugenholtz P."/>
        </authorList>
    </citation>
    <scope>NUCLEOTIDE SEQUENCE [LARGE SCALE GENOMIC DNA]</scope>
    <source>
        <strain evidence="1">UBA12443</strain>
    </source>
</reference>
<evidence type="ECO:0000313" key="1">
    <source>
        <dbReference type="EMBL" id="DAB38382.1"/>
    </source>
</evidence>
<proteinExistence type="predicted"/>
<comment type="caution">
    <text evidence="1">The sequence shown here is derived from an EMBL/GenBank/DDBJ whole genome shotgun (WGS) entry which is preliminary data.</text>
</comment>
<accession>A0A2D3WAM6</accession>
<organism evidence="1 2">
    <name type="scientific">Sulfuricurvum kujiense</name>
    <dbReference type="NCBI Taxonomy" id="148813"/>
    <lineage>
        <taxon>Bacteria</taxon>
        <taxon>Pseudomonadati</taxon>
        <taxon>Campylobacterota</taxon>
        <taxon>Epsilonproteobacteria</taxon>
        <taxon>Campylobacterales</taxon>
        <taxon>Sulfurimonadaceae</taxon>
        <taxon>Sulfuricurvum</taxon>
    </lineage>
</organism>
<dbReference type="EMBL" id="DLUI01000087">
    <property type="protein sequence ID" value="DAB38382.1"/>
    <property type="molecule type" value="Genomic_DNA"/>
</dbReference>
<evidence type="ECO:0000313" key="2">
    <source>
        <dbReference type="Proteomes" id="UP000228859"/>
    </source>
</evidence>
<sequence>MDEKKLKVLAVDDDMINLKLLKTMLMKTPNVSAVV</sequence>
<feature type="non-terminal residue" evidence="1">
    <location>
        <position position="35"/>
    </location>
</feature>
<name>A0A2D3WAM6_9BACT</name>
<dbReference type="AlphaFoldDB" id="A0A2D3WAM6"/>
<gene>
    <name evidence="1" type="ORF">CFH83_06190</name>
</gene>